<name>A0A1N6IXC8_9BACT</name>
<dbReference type="InterPro" id="IPR013783">
    <property type="entry name" value="Ig-like_fold"/>
</dbReference>
<dbReference type="EC" id="3.2.1.40" evidence="2"/>
<feature type="domain" description="Alpha-L-rhamnosidase six-hairpin glycosidase" evidence="7">
    <location>
        <begin position="433"/>
        <end position="777"/>
    </location>
</feature>
<dbReference type="GO" id="GO:0005975">
    <property type="term" value="P:carbohydrate metabolic process"/>
    <property type="evidence" value="ECO:0007669"/>
    <property type="project" value="InterPro"/>
</dbReference>
<dbReference type="AlphaFoldDB" id="A0A1N6IXC8"/>
<dbReference type="PANTHER" id="PTHR33307:SF6">
    <property type="entry name" value="ALPHA-RHAMNOSIDASE (EUROFUNG)-RELATED"/>
    <property type="match status" value="1"/>
</dbReference>
<dbReference type="GO" id="GO:0030596">
    <property type="term" value="F:alpha-L-rhamnosidase activity"/>
    <property type="evidence" value="ECO:0007669"/>
    <property type="project" value="UniProtKB-EC"/>
</dbReference>
<keyword evidence="3" id="KW-0378">Hydrolase</keyword>
<dbReference type="EMBL" id="FSRA01000002">
    <property type="protein sequence ID" value="SIO36718.1"/>
    <property type="molecule type" value="Genomic_DNA"/>
</dbReference>
<dbReference type="STRING" id="536979.SAMN04488055_3434"/>
<dbReference type="Gene3D" id="2.60.120.260">
    <property type="entry name" value="Galactose-binding domain-like"/>
    <property type="match status" value="2"/>
</dbReference>
<dbReference type="Gene3D" id="2.60.40.10">
    <property type="entry name" value="Immunoglobulins"/>
    <property type="match status" value="1"/>
</dbReference>
<feature type="domain" description="Alpha-L-rhamnosidase concanavalin-like" evidence="5">
    <location>
        <begin position="331"/>
        <end position="420"/>
    </location>
</feature>
<dbReference type="PANTHER" id="PTHR33307">
    <property type="entry name" value="ALPHA-RHAMNOSIDASE (EUROFUNG)"/>
    <property type="match status" value="1"/>
</dbReference>
<dbReference type="Gene3D" id="1.50.10.10">
    <property type="match status" value="1"/>
</dbReference>
<gene>
    <name evidence="9" type="ORF">SAMN04488055_3434</name>
</gene>
<sequence length="862" mass="96051">MMIKRLFFLLLFTVHVSGVSAAFVVKELTCDYKVNPLGIGHLKPQLSWILVSSDKNVLQSAYEIKVKEGGRAVWETGKVNSAQSVHIPYEGEALQSGKKYSWQVRVWDDKGKASNWSEVNTWEMGLLASADWRAKWIEAKDTTGGKVGPAPMFRKNFTVSKPVKSARLYITAHGLYEANLNGKRVGVDYFRPGWTSRKRLQYQTYDVAALLQKGQNAAVVTVGDGWYRGNLEFNNKRNTYGKEVGLLFQLVVTYADGSTEQINSDGTWESSFDGPVLASDIYNGETYDARKGIPSVWDGVRVVDIPKDNLVAETGPAVTMHENFQPVKMITTPKGEAVADFGQNLVGWVRLRVKGKAGDTVVLHHAEVLDKEGNFYTDNLRGAKQENRFILKGGEVEVLEPHFTFQGFRYVRVSGVMPEQLTAIALYSDMRPAGKFECSNPLINQLQHNIQWGQKGNFLDVPTDCPQRDERLGWTGDAQVFFNTAAYNMDVAGFFTKWLKDLRVDQHKNGNVPVVIPDVRTPKNAGSAGWGDVATIIPWNFYVTYGDKQLLQEQYQSMKAWVNYIRSISKDHLWNSGPHYGDWLFYIPNDDKDGKAAITDKFLIAQAFYAASTQNLINAARVLGHDADVKEYTALLDTVKKAFLYEYVAPSGRLVSSSQTAYVLALNFDLLPEELRASAAKRLVDNIAAYGNHLTTGFLGTPYLCHVLTRFGYNDVAYKLLLQDTYPSWLYPVKKGATTIWERWDGIKQDGSFQNVGMNSFNHYAYGAIGDWMYKVVAGINPQVGYKHIVIAPKPGGGLTTASGSYKTLYGEVKSAWSIAGGVIKVDITIPCNTTATITLPGKDEQLAVGSGVYHYEYAFAQ</sequence>
<dbReference type="InterPro" id="IPR008928">
    <property type="entry name" value="6-hairpin_glycosidase_sf"/>
</dbReference>
<accession>A0A1N6IXC8</accession>
<dbReference type="Pfam" id="PF17389">
    <property type="entry name" value="Bac_rhamnosid6H"/>
    <property type="match status" value="1"/>
</dbReference>
<dbReference type="InterPro" id="IPR012341">
    <property type="entry name" value="6hp_glycosidase-like_sf"/>
</dbReference>
<dbReference type="InterPro" id="IPR016007">
    <property type="entry name" value="Alpha_rhamnosid"/>
</dbReference>
<feature type="domain" description="Alpha-L-rhamnosidase C-terminal" evidence="8">
    <location>
        <begin position="783"/>
        <end position="852"/>
    </location>
</feature>
<evidence type="ECO:0000259" key="5">
    <source>
        <dbReference type="Pfam" id="PF05592"/>
    </source>
</evidence>
<dbReference type="PIRSF" id="PIRSF010631">
    <property type="entry name" value="A-rhamnsds"/>
    <property type="match status" value="1"/>
</dbReference>
<dbReference type="InterPro" id="IPR008902">
    <property type="entry name" value="Rhamnosid_concanavalin"/>
</dbReference>
<reference evidence="9 10" key="1">
    <citation type="submission" date="2016-11" db="EMBL/GenBank/DDBJ databases">
        <authorList>
            <person name="Jaros S."/>
            <person name="Januszkiewicz K."/>
            <person name="Wedrychowicz H."/>
        </authorList>
    </citation>
    <scope>NUCLEOTIDE SEQUENCE [LARGE SCALE GENOMIC DNA]</scope>
    <source>
        <strain evidence="9 10">DSM 24787</strain>
    </source>
</reference>
<dbReference type="SUPFAM" id="SSF48208">
    <property type="entry name" value="Six-hairpin glycosidases"/>
    <property type="match status" value="1"/>
</dbReference>
<comment type="catalytic activity">
    <reaction evidence="1">
        <text>Hydrolysis of terminal non-reducing alpha-L-rhamnose residues in alpha-L-rhamnosides.</text>
        <dbReference type="EC" id="3.2.1.40"/>
    </reaction>
</comment>
<dbReference type="Pfam" id="PF17390">
    <property type="entry name" value="Bac_rhamnosid_C"/>
    <property type="match status" value="1"/>
</dbReference>
<dbReference type="Gene3D" id="2.60.420.10">
    <property type="entry name" value="Maltose phosphorylase, domain 3"/>
    <property type="match status" value="1"/>
</dbReference>
<evidence type="ECO:0000256" key="4">
    <source>
        <dbReference type="SAM" id="SignalP"/>
    </source>
</evidence>
<evidence type="ECO:0000259" key="6">
    <source>
        <dbReference type="Pfam" id="PF08531"/>
    </source>
</evidence>
<feature type="chain" id="PRO_5013065707" description="alpha-L-rhamnosidase" evidence="4">
    <location>
        <begin position="22"/>
        <end position="862"/>
    </location>
</feature>
<evidence type="ECO:0000256" key="3">
    <source>
        <dbReference type="ARBA" id="ARBA00022801"/>
    </source>
</evidence>
<dbReference type="Proteomes" id="UP000185003">
    <property type="component" value="Unassembled WGS sequence"/>
</dbReference>
<dbReference type="InterPro" id="IPR035396">
    <property type="entry name" value="Bac_rhamnosid6H"/>
</dbReference>
<organism evidence="9 10">
    <name type="scientific">Chitinophaga niabensis</name>
    <dbReference type="NCBI Taxonomy" id="536979"/>
    <lineage>
        <taxon>Bacteria</taxon>
        <taxon>Pseudomonadati</taxon>
        <taxon>Bacteroidota</taxon>
        <taxon>Chitinophagia</taxon>
        <taxon>Chitinophagales</taxon>
        <taxon>Chitinophagaceae</taxon>
        <taxon>Chitinophaga</taxon>
    </lineage>
</organism>
<keyword evidence="4" id="KW-0732">Signal</keyword>
<protein>
    <recommendedName>
        <fullName evidence="2">alpha-L-rhamnosidase</fullName>
        <ecNumber evidence="2">3.2.1.40</ecNumber>
    </recommendedName>
</protein>
<dbReference type="Pfam" id="PF05592">
    <property type="entry name" value="Bac_rhamnosid"/>
    <property type="match status" value="1"/>
</dbReference>
<dbReference type="Pfam" id="PF08531">
    <property type="entry name" value="Bac_rhamnosid_N"/>
    <property type="match status" value="1"/>
</dbReference>
<feature type="signal peptide" evidence="4">
    <location>
        <begin position="1"/>
        <end position="21"/>
    </location>
</feature>
<dbReference type="InterPro" id="IPR013737">
    <property type="entry name" value="Bac_rhamnosid_N"/>
</dbReference>
<dbReference type="RefSeq" id="WP_234979705.1">
    <property type="nucleotide sequence ID" value="NZ_FSRA01000002.1"/>
</dbReference>
<dbReference type="InterPro" id="IPR035398">
    <property type="entry name" value="Bac_rhamnosid_C"/>
</dbReference>
<evidence type="ECO:0000259" key="8">
    <source>
        <dbReference type="Pfam" id="PF17390"/>
    </source>
</evidence>
<evidence type="ECO:0000256" key="1">
    <source>
        <dbReference type="ARBA" id="ARBA00001445"/>
    </source>
</evidence>
<dbReference type="Pfam" id="PF25788">
    <property type="entry name" value="Ig_Rha78A_N"/>
    <property type="match status" value="1"/>
</dbReference>
<evidence type="ECO:0000313" key="10">
    <source>
        <dbReference type="Proteomes" id="UP000185003"/>
    </source>
</evidence>
<keyword evidence="10" id="KW-1185">Reference proteome</keyword>
<feature type="domain" description="Bacterial alpha-L-rhamnosidase N-terminal" evidence="6">
    <location>
        <begin position="161"/>
        <end position="322"/>
    </location>
</feature>
<evidence type="ECO:0000259" key="7">
    <source>
        <dbReference type="Pfam" id="PF17389"/>
    </source>
</evidence>
<proteinExistence type="predicted"/>
<evidence type="ECO:0000313" key="9">
    <source>
        <dbReference type="EMBL" id="SIO36718.1"/>
    </source>
</evidence>
<evidence type="ECO:0000256" key="2">
    <source>
        <dbReference type="ARBA" id="ARBA00012652"/>
    </source>
</evidence>